<dbReference type="SUPFAM" id="SSF55486">
    <property type="entry name" value="Metalloproteases ('zincins'), catalytic domain"/>
    <property type="match status" value="1"/>
</dbReference>
<keyword evidence="2" id="KW-0732">Signal</keyword>
<feature type="region of interest" description="Disordered" evidence="1">
    <location>
        <begin position="463"/>
        <end position="495"/>
    </location>
</feature>
<dbReference type="Pfam" id="PF00041">
    <property type="entry name" value="fn3"/>
    <property type="match status" value="2"/>
</dbReference>
<gene>
    <name evidence="4" type="ORF">QWY31_10065</name>
</gene>
<dbReference type="RefSeq" id="WP_320004382.1">
    <property type="nucleotide sequence ID" value="NZ_JAUHJS010000004.1"/>
</dbReference>
<dbReference type="SUPFAM" id="SSF49265">
    <property type="entry name" value="Fibronectin type III"/>
    <property type="match status" value="2"/>
</dbReference>
<dbReference type="PROSITE" id="PS50853">
    <property type="entry name" value="FN3"/>
    <property type="match status" value="2"/>
</dbReference>
<feature type="domain" description="Fibronectin type-III" evidence="3">
    <location>
        <begin position="659"/>
        <end position="744"/>
    </location>
</feature>
<dbReference type="Gene3D" id="3.40.390.10">
    <property type="entry name" value="Collagenase (Catalytic Domain)"/>
    <property type="match status" value="1"/>
</dbReference>
<dbReference type="InterPro" id="IPR045474">
    <property type="entry name" value="GEVED"/>
</dbReference>
<dbReference type="InterPro" id="IPR036116">
    <property type="entry name" value="FN3_sf"/>
</dbReference>
<keyword evidence="4" id="KW-0645">Protease</keyword>
<accession>A0ABT8F5X6</accession>
<dbReference type="Pfam" id="PF13582">
    <property type="entry name" value="Reprolysin_3"/>
    <property type="match status" value="1"/>
</dbReference>
<keyword evidence="5" id="KW-1185">Reference proteome</keyword>
<dbReference type="Gene3D" id="2.60.40.10">
    <property type="entry name" value="Immunoglobulins"/>
    <property type="match status" value="3"/>
</dbReference>
<comment type="caution">
    <text evidence="4">The sequence shown here is derived from an EMBL/GenBank/DDBJ whole genome shotgun (WGS) entry which is preliminary data.</text>
</comment>
<keyword evidence="4" id="KW-0378">Hydrolase</keyword>
<evidence type="ECO:0000313" key="5">
    <source>
        <dbReference type="Proteomes" id="UP001168552"/>
    </source>
</evidence>
<protein>
    <submittedName>
        <fullName evidence="4">Zinc-dependent metalloprotease family protein</fullName>
    </submittedName>
</protein>
<feature type="domain" description="Fibronectin type-III" evidence="3">
    <location>
        <begin position="899"/>
        <end position="983"/>
    </location>
</feature>
<reference evidence="4" key="1">
    <citation type="submission" date="2023-06" db="EMBL/GenBank/DDBJ databases">
        <title>Cytophagales bacterium Strain LB-30, isolated from soil.</title>
        <authorList>
            <person name="Liu B."/>
        </authorList>
    </citation>
    <scope>NUCLEOTIDE SEQUENCE</scope>
    <source>
        <strain evidence="4">LB-30</strain>
    </source>
</reference>
<evidence type="ECO:0000259" key="3">
    <source>
        <dbReference type="PROSITE" id="PS50853"/>
    </source>
</evidence>
<dbReference type="InterPro" id="IPR024079">
    <property type="entry name" value="MetalloPept_cat_dom_sf"/>
</dbReference>
<dbReference type="GO" id="GO:0008237">
    <property type="term" value="F:metallopeptidase activity"/>
    <property type="evidence" value="ECO:0007669"/>
    <property type="project" value="UniProtKB-KW"/>
</dbReference>
<dbReference type="CDD" id="cd00063">
    <property type="entry name" value="FN3"/>
    <property type="match status" value="2"/>
</dbReference>
<name>A0ABT8F5X6_9BACT</name>
<proteinExistence type="predicted"/>
<dbReference type="InterPro" id="IPR026444">
    <property type="entry name" value="Secre_tail"/>
</dbReference>
<evidence type="ECO:0000313" key="4">
    <source>
        <dbReference type="EMBL" id="MDN4165850.1"/>
    </source>
</evidence>
<dbReference type="Pfam" id="PF18962">
    <property type="entry name" value="Por_Secre_tail"/>
    <property type="match status" value="1"/>
</dbReference>
<feature type="signal peptide" evidence="2">
    <location>
        <begin position="1"/>
        <end position="19"/>
    </location>
</feature>
<sequence length="1174" mass="123981">MKKLLLSAIMTVIVSFAYSQGQNFWKASNQSPVQNKRIPSVSRQPKYFTLYDLDVKQFTAQVSKAKDRSLARSASDVIMSFPTADGNIENFRVVEANVLHPDLAAQYPHIKSYAGQGIEDPSASIRFSVSQAGFHGMVLSSQKGAYFIDPYAAETNTYMVYKRADLGREDQGFECLTEEDMDLPSVKYNTSERSTNDKKLRKYRLALSCTAEYGNIFAGSSGTDAQKKGNILAQMNITMTRVNGIYERDLAITMEIVPNNTAIMYYGTANSDPWANEWNSKTQQVIDAAIGNANYDIGHNFNTTGGGNAGCIGCVCQTGSKGSAYTGRSNPTGDAFDVDYVAHEMGHQFGGYHVMNTCSRSGSGSTEVEPASGSSIMGYAGICSTNIQSNSDAYFAYVNIRDISANVQGGVSSSCAQIINIGNNAPTANAGADYTIPKSTPFVLKGQGTDPDGDVLTYTWEQNDPQQASGSGSPQSTWTVGPMFRSKEGTTSPDRYMPQISDVVAGNLTPTWEVIPSVGRTLNFSLTVRDNKAGGGQTAEDLMRVTVSGTAGPFTVSAPNTAVTWNVGQSQTVTWNVSGTNASPINCANVNILLSTDGGFTYPVVLAANTPNDGSQTITVPNNVGSTNRIKIEAVGNIFYDISKVNFTIAGAVSCNATVPTGLSASGVTSSSANLSWNSVSGATYDVQYRVVGTSTWTTVASATNSLSLSSLAASTNYEAQVRSKCTSTSSAYSSSVNFTTSTVSITYCASNGNSTADEYIGRVQLNTINNASGAGTGGYSNFTAISTNLSKGSAYTITVTPTWTGTVYNEGYAVFIDYNQDGDFTDAGETVWTRSASKTTPVSGSFTVPAGALSGATRMRVSMRYNTIPTSCGSFNYGEVEDYTVQIGGTADTQAPTTPTSLSASGTTQTTTNLSWTASTDNVGVTGYDVYRNGALLGSTTSTSYAVSGLTAATSYTFAVRAKDAAGNISTAASINVTTQANSCVDVTLTLKFDNYPEETSWAIRNASNTVVASGGTYGSQADGSTLVINNCLPAGCYTFTINDSYGDGICCAYGNGNYSLTDGSTVLASGGSFTSSQTTNFCVGTGKTDRNAISELSTNEIILYPNPVRDFLNISVSNESVKSVTVYSANGARVHQVSLKADGLDVSNLNSGIYLITIETDSQVVKKKFIKE</sequence>
<feature type="compositionally biased region" description="Low complexity" evidence="1">
    <location>
        <begin position="465"/>
        <end position="476"/>
    </location>
</feature>
<dbReference type="SMART" id="SM00060">
    <property type="entry name" value="FN3"/>
    <property type="match status" value="2"/>
</dbReference>
<dbReference type="InterPro" id="IPR003961">
    <property type="entry name" value="FN3_dom"/>
</dbReference>
<keyword evidence="4" id="KW-0482">Metalloprotease</keyword>
<dbReference type="Pfam" id="PF20009">
    <property type="entry name" value="GEVED"/>
    <property type="match status" value="1"/>
</dbReference>
<organism evidence="4 5">
    <name type="scientific">Shiella aurantiaca</name>
    <dbReference type="NCBI Taxonomy" id="3058365"/>
    <lineage>
        <taxon>Bacteria</taxon>
        <taxon>Pseudomonadati</taxon>
        <taxon>Bacteroidota</taxon>
        <taxon>Cytophagia</taxon>
        <taxon>Cytophagales</taxon>
        <taxon>Shiellaceae</taxon>
        <taxon>Shiella</taxon>
    </lineage>
</organism>
<dbReference type="NCBIfam" id="TIGR04183">
    <property type="entry name" value="Por_Secre_tail"/>
    <property type="match status" value="1"/>
</dbReference>
<evidence type="ECO:0000256" key="2">
    <source>
        <dbReference type="SAM" id="SignalP"/>
    </source>
</evidence>
<dbReference type="Proteomes" id="UP001168552">
    <property type="component" value="Unassembled WGS sequence"/>
</dbReference>
<dbReference type="EMBL" id="JAUHJS010000004">
    <property type="protein sequence ID" value="MDN4165850.1"/>
    <property type="molecule type" value="Genomic_DNA"/>
</dbReference>
<feature type="chain" id="PRO_5047296044" evidence="2">
    <location>
        <begin position="20"/>
        <end position="1174"/>
    </location>
</feature>
<dbReference type="InterPro" id="IPR013783">
    <property type="entry name" value="Ig-like_fold"/>
</dbReference>
<evidence type="ECO:0000256" key="1">
    <source>
        <dbReference type="SAM" id="MobiDB-lite"/>
    </source>
</evidence>